<reference evidence="8" key="2">
    <citation type="submission" date="2015-06" db="UniProtKB">
        <authorList>
            <consortium name="EnsemblMetazoa"/>
        </authorList>
    </citation>
    <scope>IDENTIFICATION</scope>
</reference>
<name>T1K0K2_TETUR</name>
<keyword evidence="9" id="KW-1185">Reference proteome</keyword>
<protein>
    <recommendedName>
        <fullName evidence="10">Pre-mRNA-splicing regulator WTAP</fullName>
    </recommendedName>
</protein>
<dbReference type="GO" id="GO:0006397">
    <property type="term" value="P:mRNA processing"/>
    <property type="evidence" value="ECO:0007669"/>
    <property type="project" value="UniProtKB-KW"/>
</dbReference>
<evidence type="ECO:0000256" key="4">
    <source>
        <dbReference type="ARBA" id="ARBA00023187"/>
    </source>
</evidence>
<evidence type="ECO:0000256" key="6">
    <source>
        <dbReference type="SAM" id="Coils"/>
    </source>
</evidence>
<dbReference type="Proteomes" id="UP000015104">
    <property type="component" value="Unassembled WGS sequence"/>
</dbReference>
<evidence type="ECO:0000313" key="8">
    <source>
        <dbReference type="EnsemblMetazoa" id="tetur03g08090.1"/>
    </source>
</evidence>
<evidence type="ECO:0000256" key="1">
    <source>
        <dbReference type="ARBA" id="ARBA00004123"/>
    </source>
</evidence>
<feature type="compositionally biased region" description="Basic and acidic residues" evidence="7">
    <location>
        <begin position="1"/>
        <end position="15"/>
    </location>
</feature>
<dbReference type="GO" id="GO:0016556">
    <property type="term" value="P:mRNA modification"/>
    <property type="evidence" value="ECO:0007669"/>
    <property type="project" value="InterPro"/>
</dbReference>
<organism evidence="8 9">
    <name type="scientific">Tetranychus urticae</name>
    <name type="common">Two-spotted spider mite</name>
    <dbReference type="NCBI Taxonomy" id="32264"/>
    <lineage>
        <taxon>Eukaryota</taxon>
        <taxon>Metazoa</taxon>
        <taxon>Ecdysozoa</taxon>
        <taxon>Arthropoda</taxon>
        <taxon>Chelicerata</taxon>
        <taxon>Arachnida</taxon>
        <taxon>Acari</taxon>
        <taxon>Acariformes</taxon>
        <taxon>Trombidiformes</taxon>
        <taxon>Prostigmata</taxon>
        <taxon>Eleutherengona</taxon>
        <taxon>Raphignathae</taxon>
        <taxon>Tetranychoidea</taxon>
        <taxon>Tetranychidae</taxon>
        <taxon>Tetranychus</taxon>
    </lineage>
</organism>
<dbReference type="HOGENOM" id="CLU_044551_0_0_1"/>
<keyword evidence="4" id="KW-0508">mRNA splicing</keyword>
<dbReference type="STRING" id="32264.T1K0K2"/>
<gene>
    <name evidence="8" type="primary">107372163</name>
</gene>
<dbReference type="EnsemblMetazoa" id="tetur03g08090.1">
    <property type="protein sequence ID" value="tetur03g08090.1"/>
    <property type="gene ID" value="tetur03g08090"/>
</dbReference>
<dbReference type="eggNOG" id="KOG2991">
    <property type="taxonomic scope" value="Eukaryota"/>
</dbReference>
<comment type="subcellular location">
    <subcellularLocation>
        <location evidence="1">Nucleus</location>
    </subcellularLocation>
</comment>
<accession>T1K0K2</accession>
<dbReference type="KEGG" id="tut:107372163"/>
<keyword evidence="6" id="KW-0175">Coiled coil</keyword>
<dbReference type="GO" id="GO:0008380">
    <property type="term" value="P:RNA splicing"/>
    <property type="evidence" value="ECO:0007669"/>
    <property type="project" value="UniProtKB-KW"/>
</dbReference>
<feature type="coiled-coil region" evidence="6">
    <location>
        <begin position="106"/>
        <end position="167"/>
    </location>
</feature>
<dbReference type="GO" id="GO:0000381">
    <property type="term" value="P:regulation of alternative mRNA splicing, via spliceosome"/>
    <property type="evidence" value="ECO:0007669"/>
    <property type="project" value="InterPro"/>
</dbReference>
<evidence type="ECO:0000256" key="2">
    <source>
        <dbReference type="ARBA" id="ARBA00010313"/>
    </source>
</evidence>
<proteinExistence type="inferred from homology"/>
<dbReference type="OMA" id="NILIMRL"/>
<feature type="region of interest" description="Disordered" evidence="7">
    <location>
        <begin position="1"/>
        <end position="20"/>
    </location>
</feature>
<dbReference type="Pfam" id="PF17098">
    <property type="entry name" value="Wtap"/>
    <property type="match status" value="1"/>
</dbReference>
<dbReference type="AlphaFoldDB" id="T1K0K2"/>
<comment type="similarity">
    <text evidence="2">Belongs to the fl(2)d family.</text>
</comment>
<evidence type="ECO:0000256" key="3">
    <source>
        <dbReference type="ARBA" id="ARBA00022664"/>
    </source>
</evidence>
<dbReference type="InterPro" id="IPR033757">
    <property type="entry name" value="WTAP"/>
</dbReference>
<dbReference type="OrthoDB" id="3366661at2759"/>
<evidence type="ECO:0000256" key="5">
    <source>
        <dbReference type="ARBA" id="ARBA00023242"/>
    </source>
</evidence>
<keyword evidence="3" id="KW-0507">mRNA processing</keyword>
<reference evidence="9" key="1">
    <citation type="submission" date="2011-08" db="EMBL/GenBank/DDBJ databases">
        <authorList>
            <person name="Rombauts S."/>
        </authorList>
    </citation>
    <scope>NUCLEOTIDE SEQUENCE</scope>
    <source>
        <strain evidence="9">London</strain>
    </source>
</reference>
<dbReference type="PANTHER" id="PTHR15217">
    <property type="entry name" value="WILMS' TUMOR 1-ASSOCIATING PROTEIN"/>
    <property type="match status" value="1"/>
</dbReference>
<dbReference type="EMBL" id="CAEY01001142">
    <property type="status" value="NOT_ANNOTATED_CDS"/>
    <property type="molecule type" value="Genomic_DNA"/>
</dbReference>
<sequence length="276" mass="32125">MICKDSKKNQMDCETKSINSDGDDKANFGGVASRVHLDEDTFNQLDKKELWEKWKKQESYIDFLERKGDCIVQPASDHSSLKEYEERLKQQQNEACRRENYLLLRLTRKEQEITEYKNRIQAMREELIPSDSRLNSTLLDPALNLMFEKMKSEVASSKERVEQMQNELAAWKFTTDSHMGKQLMAKCQSLYKENEELGKTIESGAIGKLEGELALQRSFVEEMKKSQMETDEFLFELDEEVEGLQSTIFHLRNQLKEIKSESDQTAPRPVELTSTT</sequence>
<dbReference type="GO" id="GO:0005634">
    <property type="term" value="C:nucleus"/>
    <property type="evidence" value="ECO:0007669"/>
    <property type="project" value="UniProtKB-SubCell"/>
</dbReference>
<evidence type="ECO:0008006" key="10">
    <source>
        <dbReference type="Google" id="ProtNLM"/>
    </source>
</evidence>
<evidence type="ECO:0000256" key="7">
    <source>
        <dbReference type="SAM" id="MobiDB-lite"/>
    </source>
</evidence>
<keyword evidence="5" id="KW-0539">Nucleus</keyword>
<evidence type="ECO:0000313" key="9">
    <source>
        <dbReference type="Proteomes" id="UP000015104"/>
    </source>
</evidence>
<dbReference type="PANTHER" id="PTHR15217:SF0">
    <property type="entry name" value="PRE-MRNA-SPLICING REGULATOR WTAP"/>
    <property type="match status" value="1"/>
</dbReference>